<protein>
    <submittedName>
        <fullName evidence="4">Dihydroflavonol-4-reductase</fullName>
    </submittedName>
</protein>
<comment type="caution">
    <text evidence="4">The sequence shown here is derived from an EMBL/GenBank/DDBJ whole genome shotgun (WGS) entry which is preliminary data.</text>
</comment>
<dbReference type="PANTHER" id="PTHR10366">
    <property type="entry name" value="NAD DEPENDENT EPIMERASE/DEHYDRATASE"/>
    <property type="match status" value="1"/>
</dbReference>
<keyword evidence="1" id="KW-0560">Oxidoreductase</keyword>
<evidence type="ECO:0000256" key="1">
    <source>
        <dbReference type="ARBA" id="ARBA00023002"/>
    </source>
</evidence>
<sequence length="341" mass="38364">MTDMMKKNDLVLVTGITGYMATWIAKDLLDKGYRVRGTYRSEGKLPFIKTLLPGIELVKADLNGDDGWQEALDGVQWMFHVASPQAVATESNRTETAMAGIDNIFKFALKSSTLKKIVLTSSEAAIAYGNQKKTIYDENDWTNADAKGLEDYMKSKTLEERRAWKLINDPAQNVSRVEMAAINPSFVIGPSLVPWARYSAKQVEQLLNVPVSLPMKGYAVDVRDVAQMQIALMNNEQANGTRNLAMGIRMTMADVKRIAIEDFKDQGIHGLQLPIPTFLMKPFQSNTTIGDFYPRMKGLVDYRPLHPEFYSYSYTNLQKSIDDMMSQLLKDKLIGPEAKQK</sequence>
<accession>A0A0R1W263</accession>
<evidence type="ECO:0000259" key="3">
    <source>
        <dbReference type="Pfam" id="PF01370"/>
    </source>
</evidence>
<dbReference type="Pfam" id="PF01370">
    <property type="entry name" value="Epimerase"/>
    <property type="match status" value="1"/>
</dbReference>
<evidence type="ECO:0000313" key="5">
    <source>
        <dbReference type="Proteomes" id="UP000051820"/>
    </source>
</evidence>
<organism evidence="4 5">
    <name type="scientific">Paucilactobacillus suebicus DSM 5007 = KCTC 3549</name>
    <dbReference type="NCBI Taxonomy" id="1423807"/>
    <lineage>
        <taxon>Bacteria</taxon>
        <taxon>Bacillati</taxon>
        <taxon>Bacillota</taxon>
        <taxon>Bacilli</taxon>
        <taxon>Lactobacillales</taxon>
        <taxon>Lactobacillaceae</taxon>
        <taxon>Paucilactobacillus</taxon>
    </lineage>
</organism>
<keyword evidence="5" id="KW-1185">Reference proteome</keyword>
<dbReference type="PANTHER" id="PTHR10366:SF564">
    <property type="entry name" value="STEROL-4-ALPHA-CARBOXYLATE 3-DEHYDROGENASE, DECARBOXYLATING"/>
    <property type="match status" value="1"/>
</dbReference>
<dbReference type="InterPro" id="IPR036291">
    <property type="entry name" value="NAD(P)-bd_dom_sf"/>
</dbReference>
<comment type="similarity">
    <text evidence="2">Belongs to the NAD(P)-dependent epimerase/dehydratase family. Dihydroflavonol-4-reductase subfamily.</text>
</comment>
<dbReference type="eggNOG" id="COG0451">
    <property type="taxonomic scope" value="Bacteria"/>
</dbReference>
<dbReference type="InterPro" id="IPR050425">
    <property type="entry name" value="NAD(P)_dehydrat-like"/>
</dbReference>
<reference evidence="4 5" key="1">
    <citation type="journal article" date="2015" name="Genome Announc.">
        <title>Expanding the biotechnology potential of lactobacilli through comparative genomics of 213 strains and associated genera.</title>
        <authorList>
            <person name="Sun Z."/>
            <person name="Harris H.M."/>
            <person name="McCann A."/>
            <person name="Guo C."/>
            <person name="Argimon S."/>
            <person name="Zhang W."/>
            <person name="Yang X."/>
            <person name="Jeffery I.B."/>
            <person name="Cooney J.C."/>
            <person name="Kagawa T.F."/>
            <person name="Liu W."/>
            <person name="Song Y."/>
            <person name="Salvetti E."/>
            <person name="Wrobel A."/>
            <person name="Rasinkangas P."/>
            <person name="Parkhill J."/>
            <person name="Rea M.C."/>
            <person name="O'Sullivan O."/>
            <person name="Ritari J."/>
            <person name="Douillard F.P."/>
            <person name="Paul Ross R."/>
            <person name="Yang R."/>
            <person name="Briner A.E."/>
            <person name="Felis G.E."/>
            <person name="de Vos W.M."/>
            <person name="Barrangou R."/>
            <person name="Klaenhammer T.R."/>
            <person name="Caufield P.W."/>
            <person name="Cui Y."/>
            <person name="Zhang H."/>
            <person name="O'Toole P.W."/>
        </authorList>
    </citation>
    <scope>NUCLEOTIDE SEQUENCE [LARGE SCALE GENOMIC DNA]</scope>
    <source>
        <strain evidence="4 5">DSM 5007</strain>
    </source>
</reference>
<dbReference type="EMBL" id="AZGF01000012">
    <property type="protein sequence ID" value="KRM11969.1"/>
    <property type="molecule type" value="Genomic_DNA"/>
</dbReference>
<name>A0A0R1W263_9LACO</name>
<feature type="domain" description="NAD-dependent epimerase/dehydratase" evidence="3">
    <location>
        <begin position="11"/>
        <end position="238"/>
    </location>
</feature>
<dbReference type="GO" id="GO:0016616">
    <property type="term" value="F:oxidoreductase activity, acting on the CH-OH group of donors, NAD or NADP as acceptor"/>
    <property type="evidence" value="ECO:0007669"/>
    <property type="project" value="TreeGrafter"/>
</dbReference>
<evidence type="ECO:0000313" key="4">
    <source>
        <dbReference type="EMBL" id="KRM11969.1"/>
    </source>
</evidence>
<dbReference type="RefSeq" id="WP_010621135.1">
    <property type="nucleotide sequence ID" value="NZ_AZGF01000012.1"/>
</dbReference>
<proteinExistence type="inferred from homology"/>
<dbReference type="PATRIC" id="fig|1423807.3.peg.341"/>
<dbReference type="Gene3D" id="3.40.50.720">
    <property type="entry name" value="NAD(P)-binding Rossmann-like Domain"/>
    <property type="match status" value="1"/>
</dbReference>
<dbReference type="Proteomes" id="UP000051820">
    <property type="component" value="Unassembled WGS sequence"/>
</dbReference>
<dbReference type="SUPFAM" id="SSF51735">
    <property type="entry name" value="NAD(P)-binding Rossmann-fold domains"/>
    <property type="match status" value="1"/>
</dbReference>
<evidence type="ECO:0000256" key="2">
    <source>
        <dbReference type="ARBA" id="ARBA00023445"/>
    </source>
</evidence>
<dbReference type="AlphaFoldDB" id="A0A0R1W263"/>
<dbReference type="STRING" id="1423807.FD16_GL000337"/>
<dbReference type="InterPro" id="IPR001509">
    <property type="entry name" value="Epimerase_deHydtase"/>
</dbReference>
<gene>
    <name evidence="4" type="ORF">FD16_GL000337</name>
</gene>